<reference evidence="7 8" key="1">
    <citation type="submission" date="2023-12" db="EMBL/GenBank/DDBJ databases">
        <title>novel species in genus Nocarida.</title>
        <authorList>
            <person name="Li Z."/>
        </authorList>
    </citation>
    <scope>NUCLEOTIDE SEQUENCE [LARGE SCALE GENOMIC DNA]</scope>
    <source>
        <strain evidence="7 8">CDC186</strain>
    </source>
</reference>
<keyword evidence="4 5" id="KW-0472">Membrane</keyword>
<proteinExistence type="predicted"/>
<evidence type="ECO:0000313" key="8">
    <source>
        <dbReference type="Proteomes" id="UP001348098"/>
    </source>
</evidence>
<evidence type="ECO:0000259" key="6">
    <source>
        <dbReference type="Pfam" id="PF00924"/>
    </source>
</evidence>
<keyword evidence="2 5" id="KW-0812">Transmembrane</keyword>
<evidence type="ECO:0000256" key="5">
    <source>
        <dbReference type="SAM" id="Phobius"/>
    </source>
</evidence>
<evidence type="ECO:0000256" key="2">
    <source>
        <dbReference type="ARBA" id="ARBA00022692"/>
    </source>
</evidence>
<feature type="domain" description="Mechanosensitive ion channel MscS" evidence="6">
    <location>
        <begin position="220"/>
        <end position="286"/>
    </location>
</feature>
<dbReference type="Gene3D" id="1.10.287.1260">
    <property type="match status" value="1"/>
</dbReference>
<evidence type="ECO:0000256" key="4">
    <source>
        <dbReference type="ARBA" id="ARBA00023136"/>
    </source>
</evidence>
<dbReference type="Pfam" id="PF00924">
    <property type="entry name" value="MS_channel_2nd"/>
    <property type="match status" value="1"/>
</dbReference>
<evidence type="ECO:0000256" key="3">
    <source>
        <dbReference type="ARBA" id="ARBA00022989"/>
    </source>
</evidence>
<dbReference type="PANTHER" id="PTHR30566:SF25">
    <property type="entry name" value="INNER MEMBRANE PROTEIN"/>
    <property type="match status" value="1"/>
</dbReference>
<evidence type="ECO:0000313" key="7">
    <source>
        <dbReference type="EMBL" id="MEB3510351.1"/>
    </source>
</evidence>
<sequence length="401" mass="44235">MHSPAWDPGSVECSGFVALRRRRGENRCLAARWVDEEKEFDPLEEILRPLIVLLGTVAITVTAGLLIDRLLRYTARRRPGNQLPTLLRRVQMPVQVLLGALALHATYPLAHLDLRQDAMIRTGLATAAIMAAAWCVIRAADAVAENTLRSYARRTQDVTRVRQLRTQLGLVRRIVTSVLVVTTAAVVILLLVPSLRTLGTSLLASAGVIGIIAGVAAQSTLSNLIAGLQIAFGDSVKIGDTVVVEGEWGIVEEITLAFLTVRIWDDRRLTMPVSYFNNKPYENWSRGGSQITGTVFLYLDHSTPVPLLREHLEEYLRTRSDWDGRAWGLQVTDSTPTNIVVRATMSAADADDAWNLRCAVREEMLAWLGRNHPYALPKISTAITDSPIGDRHLALVGDRSD</sequence>
<protein>
    <submittedName>
        <fullName evidence="7">Mechanosensitive ion channel domain-containing protein</fullName>
    </submittedName>
</protein>
<gene>
    <name evidence="7" type="ORF">U3653_10005</name>
</gene>
<feature type="transmembrane region" description="Helical" evidence="5">
    <location>
        <begin position="50"/>
        <end position="71"/>
    </location>
</feature>
<comment type="subcellular location">
    <subcellularLocation>
        <location evidence="1">Membrane</location>
    </subcellularLocation>
</comment>
<evidence type="ECO:0000256" key="1">
    <source>
        <dbReference type="ARBA" id="ARBA00004370"/>
    </source>
</evidence>
<dbReference type="SUPFAM" id="SSF50182">
    <property type="entry name" value="Sm-like ribonucleoproteins"/>
    <property type="match status" value="1"/>
</dbReference>
<dbReference type="InterPro" id="IPR006685">
    <property type="entry name" value="MscS_channel_2nd"/>
</dbReference>
<feature type="transmembrane region" description="Helical" evidence="5">
    <location>
        <begin position="170"/>
        <end position="192"/>
    </location>
</feature>
<dbReference type="RefSeq" id="WP_323124053.1">
    <property type="nucleotide sequence ID" value="NZ_JAYESH010000003.1"/>
</dbReference>
<dbReference type="InterPro" id="IPR023408">
    <property type="entry name" value="MscS_beta-dom_sf"/>
</dbReference>
<keyword evidence="3 5" id="KW-1133">Transmembrane helix</keyword>
<dbReference type="PANTHER" id="PTHR30566">
    <property type="entry name" value="YNAI-RELATED MECHANOSENSITIVE ION CHANNEL"/>
    <property type="match status" value="1"/>
</dbReference>
<feature type="transmembrane region" description="Helical" evidence="5">
    <location>
        <begin position="198"/>
        <end position="217"/>
    </location>
</feature>
<dbReference type="Gene3D" id="2.30.30.60">
    <property type="match status" value="1"/>
</dbReference>
<organism evidence="7 8">
    <name type="scientific">Nocardia implantans</name>
    <dbReference type="NCBI Taxonomy" id="3108168"/>
    <lineage>
        <taxon>Bacteria</taxon>
        <taxon>Bacillati</taxon>
        <taxon>Actinomycetota</taxon>
        <taxon>Actinomycetes</taxon>
        <taxon>Mycobacteriales</taxon>
        <taxon>Nocardiaceae</taxon>
        <taxon>Nocardia</taxon>
    </lineage>
</organism>
<dbReference type="EMBL" id="JAYKYQ010000003">
    <property type="protein sequence ID" value="MEB3510351.1"/>
    <property type="molecule type" value="Genomic_DNA"/>
</dbReference>
<comment type="caution">
    <text evidence="7">The sequence shown here is derived from an EMBL/GenBank/DDBJ whole genome shotgun (WGS) entry which is preliminary data.</text>
</comment>
<accession>A0ABU6ASA7</accession>
<dbReference type="InterPro" id="IPR010920">
    <property type="entry name" value="LSM_dom_sf"/>
</dbReference>
<keyword evidence="8" id="KW-1185">Reference proteome</keyword>
<name>A0ABU6ASA7_9NOCA</name>
<dbReference type="Proteomes" id="UP001348098">
    <property type="component" value="Unassembled WGS sequence"/>
</dbReference>